<evidence type="ECO:0000256" key="4">
    <source>
        <dbReference type="ARBA" id="ARBA00023465"/>
    </source>
</evidence>
<reference evidence="11 12" key="1">
    <citation type="submission" date="2019-10" db="EMBL/GenBank/DDBJ databases">
        <title>Pseudomonas dajingensis sp. nov., isolated from the profound head ulcers of farmed Murray cod (Maccullochella peelii peelii).</title>
        <authorList>
            <person name="Liu Y."/>
        </authorList>
    </citation>
    <scope>NUCLEOTIDE SEQUENCE [LARGE SCALE GENOMIC DNA]</scope>
    <source>
        <strain evidence="11 12">MC042</strain>
    </source>
</reference>
<comment type="function">
    <text evidence="6">Involved in heme d1 biosynthesis. Catalyzes the decarboxylation of siroheme into didecarboxysiroheme.</text>
</comment>
<dbReference type="Pfam" id="PF22451">
    <property type="entry name" value="NirdL-like_HTH"/>
    <property type="match status" value="1"/>
</dbReference>
<evidence type="ECO:0000313" key="11">
    <source>
        <dbReference type="EMBL" id="MQA54568.1"/>
    </source>
</evidence>
<evidence type="ECO:0000259" key="9">
    <source>
        <dbReference type="Pfam" id="PF17805"/>
    </source>
</evidence>
<proteinExistence type="inferred from homology"/>
<dbReference type="InterPro" id="IPR036388">
    <property type="entry name" value="WH-like_DNA-bd_sf"/>
</dbReference>
<evidence type="ECO:0000256" key="8">
    <source>
        <dbReference type="ARBA" id="ARBA00073232"/>
    </source>
</evidence>
<evidence type="ECO:0000256" key="1">
    <source>
        <dbReference type="ARBA" id="ARBA00023239"/>
    </source>
</evidence>
<dbReference type="FunFam" id="3.30.70.3460:FF:000001">
    <property type="entry name" value="Heme d1 biosynthesis protein NirG"/>
    <property type="match status" value="1"/>
</dbReference>
<comment type="catalytic activity">
    <reaction evidence="7">
        <text>siroheme + 2 H(+) = 12,18-didecarboxysiroheme + 2 CO2</text>
        <dbReference type="Rhea" id="RHEA:19093"/>
        <dbReference type="ChEBI" id="CHEBI:15378"/>
        <dbReference type="ChEBI" id="CHEBI:16526"/>
        <dbReference type="ChEBI" id="CHEBI:60052"/>
        <dbReference type="ChEBI" id="CHEBI:140497"/>
        <dbReference type="EC" id="4.1.1.111"/>
    </reaction>
</comment>
<comment type="subunit">
    <text evidence="4">Probably forms a complex composed of NirD, NirL, NirG and NirH. All proteins are required for the total conversion of siroheme to didecarboxysiroheme.</text>
</comment>
<evidence type="ECO:0000259" key="10">
    <source>
        <dbReference type="Pfam" id="PF22451"/>
    </source>
</evidence>
<evidence type="ECO:0000256" key="7">
    <source>
        <dbReference type="ARBA" id="ARBA00048470"/>
    </source>
</evidence>
<accession>A0A7X1U510</accession>
<dbReference type="PANTHER" id="PTHR43413">
    <property type="entry name" value="TRANSCRIPTIONAL REGULATOR, ASNC FAMILY"/>
    <property type="match status" value="1"/>
</dbReference>
<dbReference type="InterPro" id="IPR050684">
    <property type="entry name" value="HTH-Siroheme_Decarb"/>
</dbReference>
<evidence type="ECO:0000256" key="3">
    <source>
        <dbReference type="ARBA" id="ARBA00023457"/>
    </source>
</evidence>
<dbReference type="EMBL" id="WHUV01000002">
    <property type="protein sequence ID" value="MQA54568.1"/>
    <property type="molecule type" value="Genomic_DNA"/>
</dbReference>
<comment type="caution">
    <text evidence="11">The sequence shown here is derived from an EMBL/GenBank/DDBJ whole genome shotgun (WGS) entry which is preliminary data.</text>
</comment>
<gene>
    <name evidence="11" type="ORF">GDH07_14725</name>
</gene>
<comment type="pathway">
    <text evidence="2">Porphyrin-containing compound metabolism.</text>
</comment>
<evidence type="ECO:0000256" key="5">
    <source>
        <dbReference type="ARBA" id="ARBA00023471"/>
    </source>
</evidence>
<comment type="similarity">
    <text evidence="3">Belongs to the Ahb/Nir family.</text>
</comment>
<organism evidence="11 12">
    <name type="scientific">Pseudomonas piscis</name>
    <dbReference type="NCBI Taxonomy" id="2614538"/>
    <lineage>
        <taxon>Bacteria</taxon>
        <taxon>Pseudomonadati</taxon>
        <taxon>Pseudomonadota</taxon>
        <taxon>Gammaproteobacteria</taxon>
        <taxon>Pseudomonadales</taxon>
        <taxon>Pseudomonadaceae</taxon>
        <taxon>Pseudomonas</taxon>
    </lineage>
</organism>
<dbReference type="AlphaFoldDB" id="A0A7X1U510"/>
<dbReference type="PANTHER" id="PTHR43413:SF1">
    <property type="entry name" value="SIROHEME DECARBOXYLASE NIRL SUBUNIT"/>
    <property type="match status" value="1"/>
</dbReference>
<keyword evidence="1" id="KW-0456">Lyase</keyword>
<feature type="domain" description="Siroheme decarboxylase AsnC-like ligand binding" evidence="9">
    <location>
        <begin position="67"/>
        <end position="139"/>
    </location>
</feature>
<dbReference type="Gene3D" id="3.30.70.3460">
    <property type="match status" value="1"/>
</dbReference>
<evidence type="ECO:0000313" key="12">
    <source>
        <dbReference type="Proteomes" id="UP000486534"/>
    </source>
</evidence>
<dbReference type="Proteomes" id="UP000486534">
    <property type="component" value="Unassembled WGS sequence"/>
</dbReference>
<evidence type="ECO:0000256" key="2">
    <source>
        <dbReference type="ARBA" id="ARBA00023444"/>
    </source>
</evidence>
<evidence type="ECO:0000256" key="6">
    <source>
        <dbReference type="ARBA" id="ARBA00045291"/>
    </source>
</evidence>
<dbReference type="RefSeq" id="WP_152898011.1">
    <property type="nucleotide sequence ID" value="NZ_WHUV01000002.1"/>
</dbReference>
<dbReference type="InterPro" id="IPR040523">
    <property type="entry name" value="AsnC_trans_reg2"/>
</dbReference>
<feature type="domain" description="Siroheme decarboxylase NirL-like HTH" evidence="10">
    <location>
        <begin position="5"/>
        <end position="49"/>
    </location>
</feature>
<sequence length="147" mass="16986">MDELDRRLVNRLQLGLPLVPDPWQVLALELCSDSQVLRQRVQRLLDDGTLTRFGPMFDIERLGGAFTLAALRVPEERFEAVAALLEAMPEVAHNYRREHAWNMWFVLGCASERELRQTLRRIEQDSGLAVLNLPKEETYHVGLYFPV</sequence>
<dbReference type="Gene3D" id="1.10.10.10">
    <property type="entry name" value="Winged helix-like DNA-binding domain superfamily/Winged helix DNA-binding domain"/>
    <property type="match status" value="1"/>
</dbReference>
<dbReference type="Pfam" id="PF17805">
    <property type="entry name" value="AsnC_trans_reg2"/>
    <property type="match status" value="1"/>
</dbReference>
<dbReference type="GO" id="GO:0016829">
    <property type="term" value="F:lyase activity"/>
    <property type="evidence" value="ECO:0007669"/>
    <property type="project" value="UniProtKB-KW"/>
</dbReference>
<protein>
    <recommendedName>
        <fullName evidence="8">Siroheme decarboxylase NirG subunit</fullName>
        <ecNumber evidence="5">4.1.1.111</ecNumber>
    </recommendedName>
</protein>
<dbReference type="EC" id="4.1.1.111" evidence="5"/>
<name>A0A7X1U510_9PSED</name>
<dbReference type="InterPro" id="IPR053953">
    <property type="entry name" value="NirdL-like_HTH"/>
</dbReference>